<dbReference type="InterPro" id="IPR007258">
    <property type="entry name" value="Vps52"/>
</dbReference>
<dbReference type="Proteomes" id="UP001152885">
    <property type="component" value="Unassembled WGS sequence"/>
</dbReference>
<protein>
    <recommendedName>
        <fullName evidence="1">Vps52 C-terminal domain-containing protein</fullName>
    </recommendedName>
</protein>
<dbReference type="Pfam" id="PF20655">
    <property type="entry name" value="Vps52_C"/>
    <property type="match status" value="1"/>
</dbReference>
<name>A0A9W4TRZ4_9ASCO</name>
<dbReference type="GO" id="GO:0006896">
    <property type="term" value="P:Golgi to vacuole transport"/>
    <property type="evidence" value="ECO:0007669"/>
    <property type="project" value="TreeGrafter"/>
</dbReference>
<feature type="domain" description="Vps52 C-terminal" evidence="1">
    <location>
        <begin position="222"/>
        <end position="403"/>
    </location>
</feature>
<gene>
    <name evidence="2" type="ORF">CANVERA_P0829</name>
</gene>
<dbReference type="InterPro" id="IPR048361">
    <property type="entry name" value="Vps52_C"/>
</dbReference>
<proteinExistence type="predicted"/>
<dbReference type="GO" id="GO:0032456">
    <property type="term" value="P:endocytic recycling"/>
    <property type="evidence" value="ECO:0007669"/>
    <property type="project" value="TreeGrafter"/>
</dbReference>
<accession>A0A9W4TRZ4</accession>
<keyword evidence="3" id="KW-1185">Reference proteome</keyword>
<dbReference type="AlphaFoldDB" id="A0A9W4TRZ4"/>
<dbReference type="GO" id="GO:0019905">
    <property type="term" value="F:syntaxin binding"/>
    <property type="evidence" value="ECO:0007669"/>
    <property type="project" value="TreeGrafter"/>
</dbReference>
<reference evidence="2" key="1">
    <citation type="submission" date="2022-12" db="EMBL/GenBank/DDBJ databases">
        <authorList>
            <person name="Brejova B."/>
        </authorList>
    </citation>
    <scope>NUCLEOTIDE SEQUENCE</scope>
</reference>
<dbReference type="GO" id="GO:0000938">
    <property type="term" value="C:GARP complex"/>
    <property type="evidence" value="ECO:0007669"/>
    <property type="project" value="TreeGrafter"/>
</dbReference>
<evidence type="ECO:0000313" key="3">
    <source>
        <dbReference type="Proteomes" id="UP001152885"/>
    </source>
</evidence>
<dbReference type="PANTHER" id="PTHR14190:SF7">
    <property type="entry name" value="VACUOLAR PROTEIN SORTING-ASSOCIATED PROTEIN 52 HOMOLOG"/>
    <property type="match status" value="1"/>
</dbReference>
<organism evidence="2 3">
    <name type="scientific">Candida verbasci</name>
    <dbReference type="NCBI Taxonomy" id="1227364"/>
    <lineage>
        <taxon>Eukaryota</taxon>
        <taxon>Fungi</taxon>
        <taxon>Dikarya</taxon>
        <taxon>Ascomycota</taxon>
        <taxon>Saccharomycotina</taxon>
        <taxon>Pichiomycetes</taxon>
        <taxon>Debaryomycetaceae</taxon>
        <taxon>Candida/Lodderomyces clade</taxon>
        <taxon>Candida</taxon>
    </lineage>
</organism>
<dbReference type="GO" id="GO:0042147">
    <property type="term" value="P:retrograde transport, endosome to Golgi"/>
    <property type="evidence" value="ECO:0007669"/>
    <property type="project" value="TreeGrafter"/>
</dbReference>
<comment type="caution">
    <text evidence="2">The sequence shown here is derived from an EMBL/GenBank/DDBJ whole genome shotgun (WGS) entry which is preliminary data.</text>
</comment>
<evidence type="ECO:0000259" key="1">
    <source>
        <dbReference type="Pfam" id="PF20655"/>
    </source>
</evidence>
<dbReference type="PANTHER" id="PTHR14190">
    <property type="entry name" value="SUPPRESSOR OF ACTIN MUTATIONS 2/VACUOLAR PROTEIN SORTING 52"/>
    <property type="match status" value="1"/>
</dbReference>
<evidence type="ECO:0000313" key="2">
    <source>
        <dbReference type="EMBL" id="CAI5756313.1"/>
    </source>
</evidence>
<dbReference type="OrthoDB" id="19482at2759"/>
<dbReference type="GO" id="GO:0005829">
    <property type="term" value="C:cytosol"/>
    <property type="evidence" value="ECO:0007669"/>
    <property type="project" value="GOC"/>
</dbReference>
<dbReference type="EMBL" id="CANTUO010000001">
    <property type="protein sequence ID" value="CAI5756313.1"/>
    <property type="molecule type" value="Genomic_DNA"/>
</dbReference>
<sequence length="412" mass="48551">METVKQLLPINDKPTNKHVELQTNTNNIDFISYNHQLQEYKTKLKPIGTILEEFADILSTYSQEIANLEIRSRSLTNINHKIFEEVDKTILEKVIPPNYIKDTIGNINVDTIKFLTKAPPSDEINLLKFKAIESIRNKLILNIRQLRDGKPSQLVQKDMLDQKELYTFLYLNHQELAIQLRTAYFYTMRWYYRSNFSKYIYALEQIKSKTVDIFSHDYLQSRDFDTKAIPGQIAENFPFPKFGEFKFIQFLLALNDNIIIEYLFIAQYFYFGNEKDTKIEVIFKPVFELGKLFLKHLNTDLIGVLIILKYLQDMRKHKIPVLDDYCNQLSLYLWPLFSKLIDNACDVLQKEILKNKKLTLAPLNITQQFGQLYSNLLKLTPENNNIIKLRDTFEKYIGKVSTSLEVYSKIMM</sequence>